<dbReference type="GO" id="GO:0043335">
    <property type="term" value="P:protein unfolding"/>
    <property type="evidence" value="ECO:0007669"/>
    <property type="project" value="TreeGrafter"/>
</dbReference>
<dbReference type="GO" id="GO:0044183">
    <property type="term" value="F:protein folding chaperone"/>
    <property type="evidence" value="ECO:0007669"/>
    <property type="project" value="TreeGrafter"/>
</dbReference>
<comment type="catalytic activity">
    <reaction evidence="1 12 13">
        <text>[protein]-peptidylproline (omega=180) = [protein]-peptidylproline (omega=0)</text>
        <dbReference type="Rhea" id="RHEA:16237"/>
        <dbReference type="Rhea" id="RHEA-COMP:10747"/>
        <dbReference type="Rhea" id="RHEA-COMP:10748"/>
        <dbReference type="ChEBI" id="CHEBI:83833"/>
        <dbReference type="ChEBI" id="CHEBI:83834"/>
        <dbReference type="EC" id="5.2.1.8"/>
    </reaction>
</comment>
<dbReference type="InterPro" id="IPR008881">
    <property type="entry name" value="Trigger_fac_ribosome-bd_bac"/>
</dbReference>
<comment type="function">
    <text evidence="10 12">Involved in protein export. Acts as a chaperone by maintaining the newly synthesized protein in an open conformation. Functions as a peptidyl-prolyl cis-trans isomerase.</text>
</comment>
<evidence type="ECO:0000256" key="6">
    <source>
        <dbReference type="ARBA" id="ARBA00023110"/>
    </source>
</evidence>
<dbReference type="InterPro" id="IPR001179">
    <property type="entry name" value="PPIase_FKBP_dom"/>
</dbReference>
<dbReference type="AlphaFoldDB" id="A0A7C5V4K7"/>
<evidence type="ECO:0000256" key="1">
    <source>
        <dbReference type="ARBA" id="ARBA00000971"/>
    </source>
</evidence>
<dbReference type="EMBL" id="DRUZ01000042">
    <property type="protein sequence ID" value="HHS01608.1"/>
    <property type="molecule type" value="Genomic_DNA"/>
</dbReference>
<evidence type="ECO:0000256" key="9">
    <source>
        <dbReference type="ARBA" id="ARBA00023306"/>
    </source>
</evidence>
<dbReference type="GO" id="GO:0015031">
    <property type="term" value="P:protein transport"/>
    <property type="evidence" value="ECO:0007669"/>
    <property type="project" value="UniProtKB-UniRule"/>
</dbReference>
<dbReference type="Pfam" id="PF00254">
    <property type="entry name" value="FKBP_C"/>
    <property type="match status" value="1"/>
</dbReference>
<dbReference type="InterPro" id="IPR005215">
    <property type="entry name" value="Trig_fac"/>
</dbReference>
<dbReference type="Pfam" id="PF05698">
    <property type="entry name" value="Trigger_C"/>
    <property type="match status" value="1"/>
</dbReference>
<name>A0A7C5V4K7_9FIRM</name>
<dbReference type="PANTHER" id="PTHR30560:SF3">
    <property type="entry name" value="TRIGGER FACTOR-LIKE PROTEIN TIG, CHLOROPLASTIC"/>
    <property type="match status" value="1"/>
</dbReference>
<dbReference type="SUPFAM" id="SSF102735">
    <property type="entry name" value="Trigger factor ribosome-binding domain"/>
    <property type="match status" value="1"/>
</dbReference>
<evidence type="ECO:0000256" key="15">
    <source>
        <dbReference type="SAM" id="Coils"/>
    </source>
</evidence>
<dbReference type="GO" id="GO:0003755">
    <property type="term" value="F:peptidyl-prolyl cis-trans isomerase activity"/>
    <property type="evidence" value="ECO:0007669"/>
    <property type="project" value="UniProtKB-UniRule"/>
</dbReference>
<dbReference type="InterPro" id="IPR008880">
    <property type="entry name" value="Trigger_fac_C"/>
</dbReference>
<accession>A0A7C5V4K7</accession>
<dbReference type="InterPro" id="IPR027304">
    <property type="entry name" value="Trigger_fact/SurA_dom_sf"/>
</dbReference>
<evidence type="ECO:0000313" key="17">
    <source>
        <dbReference type="EMBL" id="HHS01608.1"/>
    </source>
</evidence>
<evidence type="ECO:0000256" key="2">
    <source>
        <dbReference type="ARBA" id="ARBA00005464"/>
    </source>
</evidence>
<dbReference type="EC" id="5.2.1.8" evidence="3 12"/>
<gene>
    <name evidence="12" type="primary">tig</name>
    <name evidence="17" type="ORF">ENL71_03610</name>
</gene>
<dbReference type="GO" id="GO:0005737">
    <property type="term" value="C:cytoplasm"/>
    <property type="evidence" value="ECO:0007669"/>
    <property type="project" value="UniProtKB-SubCell"/>
</dbReference>
<evidence type="ECO:0000256" key="12">
    <source>
        <dbReference type="HAMAP-Rule" id="MF_00303"/>
    </source>
</evidence>
<feature type="domain" description="PPIase FKBP-type" evidence="16">
    <location>
        <begin position="162"/>
        <end position="244"/>
    </location>
</feature>
<evidence type="ECO:0000256" key="14">
    <source>
        <dbReference type="RuleBase" id="RU003914"/>
    </source>
</evidence>
<comment type="similarity">
    <text evidence="2 12 14">Belongs to the FKBP-type PPIase family. Tig subfamily.</text>
</comment>
<dbReference type="Gene3D" id="3.30.70.1050">
    <property type="entry name" value="Trigger factor ribosome-binding domain"/>
    <property type="match status" value="1"/>
</dbReference>
<evidence type="ECO:0000256" key="10">
    <source>
        <dbReference type="ARBA" id="ARBA00024849"/>
    </source>
</evidence>
<comment type="domain">
    <text evidence="12">Consists of 3 domains; the N-terminus binds the ribosome, the middle domain has PPIase activity, while the C-terminus has intrinsic chaperone activity on its own.</text>
</comment>
<dbReference type="InterPro" id="IPR046357">
    <property type="entry name" value="PPIase_dom_sf"/>
</dbReference>
<reference evidence="17" key="1">
    <citation type="journal article" date="2020" name="mSystems">
        <title>Genome- and Community-Level Interaction Insights into Carbon Utilization and Element Cycling Functions of Hydrothermarchaeota in Hydrothermal Sediment.</title>
        <authorList>
            <person name="Zhou Z."/>
            <person name="Liu Y."/>
            <person name="Xu W."/>
            <person name="Pan J."/>
            <person name="Luo Z.H."/>
            <person name="Li M."/>
        </authorList>
    </citation>
    <scope>NUCLEOTIDE SEQUENCE [LARGE SCALE GENOMIC DNA]</scope>
    <source>
        <strain evidence="17">SpSt-102</strain>
    </source>
</reference>
<dbReference type="Pfam" id="PF05697">
    <property type="entry name" value="Trigger_N"/>
    <property type="match status" value="1"/>
</dbReference>
<keyword evidence="12" id="KW-0963">Cytoplasm</keyword>
<protein>
    <recommendedName>
        <fullName evidence="4 12">Trigger factor</fullName>
        <shortName evidence="12">TF</shortName>
        <ecNumber evidence="3 12">5.2.1.8</ecNumber>
    </recommendedName>
    <alternativeName>
        <fullName evidence="11 12">PPIase</fullName>
    </alternativeName>
</protein>
<dbReference type="HAMAP" id="MF_00303">
    <property type="entry name" value="Trigger_factor_Tig"/>
    <property type="match status" value="1"/>
</dbReference>
<comment type="caution">
    <text evidence="17">The sequence shown here is derived from an EMBL/GenBank/DDBJ whole genome shotgun (WGS) entry which is preliminary data.</text>
</comment>
<comment type="subcellular location">
    <subcellularLocation>
        <location evidence="12">Cytoplasm</location>
    </subcellularLocation>
    <text evidence="12">About half TF is bound to the ribosome near the polypeptide exit tunnel while the other half is free in the cytoplasm.</text>
</comment>
<dbReference type="Gene3D" id="3.10.50.40">
    <property type="match status" value="1"/>
</dbReference>
<feature type="coiled-coil region" evidence="15">
    <location>
        <begin position="367"/>
        <end position="398"/>
    </location>
</feature>
<dbReference type="NCBIfam" id="TIGR00115">
    <property type="entry name" value="tig"/>
    <property type="match status" value="1"/>
</dbReference>
<dbReference type="GO" id="GO:0043022">
    <property type="term" value="F:ribosome binding"/>
    <property type="evidence" value="ECO:0007669"/>
    <property type="project" value="TreeGrafter"/>
</dbReference>
<dbReference type="PANTHER" id="PTHR30560">
    <property type="entry name" value="TRIGGER FACTOR CHAPERONE AND PEPTIDYL-PROLYL CIS/TRANS ISOMERASE"/>
    <property type="match status" value="1"/>
</dbReference>
<evidence type="ECO:0000256" key="3">
    <source>
        <dbReference type="ARBA" id="ARBA00013194"/>
    </source>
</evidence>
<dbReference type="InterPro" id="IPR036611">
    <property type="entry name" value="Trigger_fac_ribosome-bd_sf"/>
</dbReference>
<evidence type="ECO:0000256" key="5">
    <source>
        <dbReference type="ARBA" id="ARBA00022618"/>
    </source>
</evidence>
<organism evidence="17">
    <name type="scientific">Caldicellulosiruptor owensensis</name>
    <dbReference type="NCBI Taxonomy" id="55205"/>
    <lineage>
        <taxon>Bacteria</taxon>
        <taxon>Bacillati</taxon>
        <taxon>Bacillota</taxon>
        <taxon>Bacillota incertae sedis</taxon>
        <taxon>Caldicellulosiruptorales</taxon>
        <taxon>Caldicellulosiruptoraceae</taxon>
        <taxon>Caldicellulosiruptor</taxon>
    </lineage>
</organism>
<keyword evidence="9 12" id="KW-0131">Cell cycle</keyword>
<dbReference type="GO" id="GO:0051083">
    <property type="term" value="P:'de novo' cotranslational protein folding"/>
    <property type="evidence" value="ECO:0007669"/>
    <property type="project" value="TreeGrafter"/>
</dbReference>
<proteinExistence type="inferred from homology"/>
<sequence>MEFKIERKGTNKAIIEVEVEAEKFEEGLQKSYLKNAKYFKIPGFRPGKAPRSLIERAYGEKVFYDDAIDYVLNETYPKVLEESKLEVVSRPEIDIVQVEKGKNFIYKAEVYVKPEFELGQYKGIEIKKIEYPVAEEEVEHELEHLREENARFVPVERPVQQGDIVTIDFEGFVDGEPINGGSAQDYELTIGSNTFIPGFEEQIIGMSKDEEKEIEVTFPEDYQEPSLAGKKATFKVKVKDIKVKEIPELDDEFAKDVSEFETLEELKASIRNKIKEKNDQRAKDEMIDAILEKIAQNTSIDIPEPMIENQINYYIEDVARNLQYFGMTYERYLQAIGKTDKEFRSQFRERAEKAVRNNLILEKIAKIENIQATDEELQKELERLAKMYNLEVDKLKERLSEDDIEYIKEGIILNKAIDFIYENAKIISEEVQDENQEK</sequence>
<evidence type="ECO:0000256" key="11">
    <source>
        <dbReference type="ARBA" id="ARBA00029986"/>
    </source>
</evidence>
<evidence type="ECO:0000259" key="16">
    <source>
        <dbReference type="PROSITE" id="PS50059"/>
    </source>
</evidence>
<keyword evidence="8 12" id="KW-0413">Isomerase</keyword>
<dbReference type="SUPFAM" id="SSF109998">
    <property type="entry name" value="Triger factor/SurA peptide-binding domain-like"/>
    <property type="match status" value="1"/>
</dbReference>
<dbReference type="Gene3D" id="1.10.3120.10">
    <property type="entry name" value="Trigger factor, C-terminal domain"/>
    <property type="match status" value="1"/>
</dbReference>
<dbReference type="GO" id="GO:0051301">
    <property type="term" value="P:cell division"/>
    <property type="evidence" value="ECO:0007669"/>
    <property type="project" value="UniProtKB-KW"/>
</dbReference>
<dbReference type="InterPro" id="IPR037041">
    <property type="entry name" value="Trigger_fac_C_sf"/>
</dbReference>
<dbReference type="PROSITE" id="PS50059">
    <property type="entry name" value="FKBP_PPIASE"/>
    <property type="match status" value="1"/>
</dbReference>
<evidence type="ECO:0000256" key="7">
    <source>
        <dbReference type="ARBA" id="ARBA00023186"/>
    </source>
</evidence>
<evidence type="ECO:0000256" key="8">
    <source>
        <dbReference type="ARBA" id="ARBA00023235"/>
    </source>
</evidence>
<dbReference type="PIRSF" id="PIRSF003095">
    <property type="entry name" value="Trigger_factor"/>
    <property type="match status" value="1"/>
</dbReference>
<keyword evidence="6 12" id="KW-0697">Rotamase</keyword>
<keyword evidence="15" id="KW-0175">Coiled coil</keyword>
<dbReference type="FunFam" id="3.10.50.40:FF:000001">
    <property type="entry name" value="Trigger factor"/>
    <property type="match status" value="1"/>
</dbReference>
<dbReference type="SUPFAM" id="SSF54534">
    <property type="entry name" value="FKBP-like"/>
    <property type="match status" value="1"/>
</dbReference>
<evidence type="ECO:0000256" key="4">
    <source>
        <dbReference type="ARBA" id="ARBA00016902"/>
    </source>
</evidence>
<keyword evidence="7 12" id="KW-0143">Chaperone</keyword>
<evidence type="ECO:0000256" key="13">
    <source>
        <dbReference type="PROSITE-ProRule" id="PRU00277"/>
    </source>
</evidence>
<keyword evidence="5 12" id="KW-0132">Cell division</keyword>